<accession>R9A1G3</accession>
<evidence type="ECO:0000259" key="3">
    <source>
        <dbReference type="Pfam" id="PF18083"/>
    </source>
</evidence>
<dbReference type="OrthoDB" id="9773461at2"/>
<evidence type="ECO:0000259" key="2">
    <source>
        <dbReference type="Pfam" id="PF01619"/>
    </source>
</evidence>
<evidence type="ECO:0000256" key="1">
    <source>
        <dbReference type="ARBA" id="ARBA00023002"/>
    </source>
</evidence>
<dbReference type="EMBL" id="AOGZ02000014">
    <property type="protein sequence ID" value="EOQ95799.1"/>
    <property type="molecule type" value="Genomic_DNA"/>
</dbReference>
<dbReference type="RefSeq" id="WP_015681169.1">
    <property type="nucleotide sequence ID" value="NZ_AOGZ02000014.1"/>
</dbReference>
<feature type="domain" description="Proline utilization A N-terminal" evidence="3">
    <location>
        <begin position="17"/>
        <end position="119"/>
    </location>
</feature>
<dbReference type="InterPro" id="IPR015659">
    <property type="entry name" value="Proline_oxidase"/>
</dbReference>
<dbReference type="GO" id="GO:0010133">
    <property type="term" value="P:L-proline catabolic process to L-glutamate"/>
    <property type="evidence" value="ECO:0007669"/>
    <property type="project" value="TreeGrafter"/>
</dbReference>
<name>R9A1G3_9LEPT</name>
<dbReference type="InterPro" id="IPR029041">
    <property type="entry name" value="FAD-linked_oxidoreductase-like"/>
</dbReference>
<evidence type="ECO:0000313" key="4">
    <source>
        <dbReference type="EMBL" id="EOQ95799.1"/>
    </source>
</evidence>
<dbReference type="STRING" id="1218599.LEP1GSC195_2211"/>
<dbReference type="InterPro" id="IPR041514">
    <property type="entry name" value="PutA_N"/>
</dbReference>
<dbReference type="InterPro" id="IPR002872">
    <property type="entry name" value="Proline_DH_dom"/>
</dbReference>
<feature type="domain" description="Proline dehydrogenase" evidence="2">
    <location>
        <begin position="139"/>
        <end position="416"/>
    </location>
</feature>
<proteinExistence type="predicted"/>
<dbReference type="PANTHER" id="PTHR13914:SF0">
    <property type="entry name" value="PROLINE DEHYDROGENASE 1, MITOCHONDRIAL"/>
    <property type="match status" value="1"/>
</dbReference>
<dbReference type="Gene3D" id="3.20.20.220">
    <property type="match status" value="1"/>
</dbReference>
<dbReference type="Proteomes" id="UP000013984">
    <property type="component" value="Unassembled WGS sequence"/>
</dbReference>
<comment type="caution">
    <text evidence="4">The sequence shown here is derived from an EMBL/GenBank/DDBJ whole genome shotgun (WGS) entry which is preliminary data.</text>
</comment>
<dbReference type="PANTHER" id="PTHR13914">
    <property type="entry name" value="PROLINE OXIDASE"/>
    <property type="match status" value="1"/>
</dbReference>
<keyword evidence="5" id="KW-1185">Reference proteome</keyword>
<protein>
    <submittedName>
        <fullName evidence="4">Proline dehydrogenase family protein</fullName>
    </submittedName>
</protein>
<dbReference type="AlphaFoldDB" id="R9A1G3"/>
<keyword evidence="1" id="KW-0560">Oxidoreductase</keyword>
<dbReference type="GO" id="GO:0071949">
    <property type="term" value="F:FAD binding"/>
    <property type="evidence" value="ECO:0007669"/>
    <property type="project" value="TreeGrafter"/>
</dbReference>
<dbReference type="SUPFAM" id="SSF51730">
    <property type="entry name" value="FAD-linked oxidoreductase"/>
    <property type="match status" value="1"/>
</dbReference>
<reference evidence="4" key="1">
    <citation type="submission" date="2013-04" db="EMBL/GenBank/DDBJ databases">
        <authorList>
            <person name="Harkins D.M."/>
            <person name="Durkin A.S."/>
            <person name="Brinkac L.M."/>
            <person name="Haft D.H."/>
            <person name="Selengut J.D."/>
            <person name="Sanka R."/>
            <person name="DePew J."/>
            <person name="Purushe J."/>
            <person name="Galloway R.L."/>
            <person name="Vinetz J.M."/>
            <person name="Sutton G.G."/>
            <person name="Nierman W.C."/>
            <person name="Fouts D.E."/>
        </authorList>
    </citation>
    <scope>NUCLEOTIDE SEQUENCE [LARGE SCALE GENOMIC DNA]</scope>
    <source>
        <strain evidence="4">CDC</strain>
    </source>
</reference>
<dbReference type="Pfam" id="PF01619">
    <property type="entry name" value="Pro_dh"/>
    <property type="match status" value="1"/>
</dbReference>
<dbReference type="GO" id="GO:0004657">
    <property type="term" value="F:proline dehydrogenase activity"/>
    <property type="evidence" value="ECO:0007669"/>
    <property type="project" value="InterPro"/>
</dbReference>
<organism evidence="4 5">
    <name type="scientific">Leptospira wolbachii serovar Codice str. CDC</name>
    <dbReference type="NCBI Taxonomy" id="1218599"/>
    <lineage>
        <taxon>Bacteria</taxon>
        <taxon>Pseudomonadati</taxon>
        <taxon>Spirochaetota</taxon>
        <taxon>Spirochaetia</taxon>
        <taxon>Leptospirales</taxon>
        <taxon>Leptospiraceae</taxon>
        <taxon>Leptospira</taxon>
    </lineage>
</organism>
<evidence type="ECO:0000313" key="5">
    <source>
        <dbReference type="Proteomes" id="UP000013984"/>
    </source>
</evidence>
<sequence length="439" mass="50789">MFTKQMQYDDTEILRIAKNIDSNNGSLFQRCVFFITSRIIHFGFQYPKLKLQIFKFIDVLPSLKTKNIYSYFKIYIFDEDTEIPIFLKSSIHFFINTLSLNFLISFMISKAVKVFAKLFILTNSAKNLQPIGASARPRTYDVLGEIAVSPKEAKEYLRQYTELIEILPEVPVNIDPKLRTNISIKCSGIETRLYPESEEMSILFLKEVLRPILHLAMQKGIGINLDMEQYDLKSIITQTAMNLFLEEEFKSYPHFGIVVQAYLKSSKDELISWKEYAKFRGVPVTIRLVKGAYLEYERIKAEERGWVSPVFDTKRETDINFEENVLYLLESTPYLRPAFGTHNLRSLSFILYHAKNKSILDFEIQMLYGMAGKYKAGLESMGIIIREYSPIGSLLPGMAYLIRRLLENTSNQGFLYQMSLGKNLESLIINPKKETVNGI</sequence>
<dbReference type="Pfam" id="PF18083">
    <property type="entry name" value="PutA_N"/>
    <property type="match status" value="1"/>
</dbReference>
<gene>
    <name evidence="4" type="ORF">LEP1GSC195_2211</name>
</gene>